<dbReference type="InterPro" id="IPR052187">
    <property type="entry name" value="MFSD1"/>
</dbReference>
<accession>A0ABQ9EME9</accession>
<proteinExistence type="predicted"/>
<keyword evidence="18" id="KW-0472">Membrane</keyword>
<feature type="transmembrane region" description="Helical" evidence="18">
    <location>
        <begin position="128"/>
        <end position="149"/>
    </location>
</feature>
<evidence type="ECO:0000256" key="6">
    <source>
        <dbReference type="ARBA" id="ARBA00044893"/>
    </source>
</evidence>
<keyword evidence="18" id="KW-1133">Transmembrane helix</keyword>
<evidence type="ECO:0000256" key="1">
    <source>
        <dbReference type="ARBA" id="ARBA00044876"/>
    </source>
</evidence>
<evidence type="ECO:0000313" key="19">
    <source>
        <dbReference type="EMBL" id="KAJ8306439.1"/>
    </source>
</evidence>
<comment type="catalytic activity">
    <reaction evidence="8">
        <text>L-arginyl-L-alpha-amino acid(out) = L-arginyl-L-alpha-amino acid(in)</text>
        <dbReference type="Rhea" id="RHEA:79371"/>
        <dbReference type="ChEBI" id="CHEBI:84315"/>
    </reaction>
</comment>
<evidence type="ECO:0000256" key="18">
    <source>
        <dbReference type="SAM" id="Phobius"/>
    </source>
</evidence>
<comment type="catalytic activity">
    <reaction evidence="7">
        <text>L-aspartyl-L-lysine(out) = L-aspartyl-L-lysine(in)</text>
        <dbReference type="Rhea" id="RHEA:79411"/>
        <dbReference type="ChEBI" id="CHEBI:229953"/>
    </reaction>
</comment>
<comment type="function">
    <text evidence="16">Lysosomal dipeptide uniporter that selectively exports lysine, arginine or histidine-containing dipeptides with a net positive charge from the lysosome lumen into the cytosol. Could play a role in a specific type of protein O-glycosylation indirectly regulating macrophages migration and tissue invasion. Also essential for liver homeostasis.</text>
</comment>
<dbReference type="SUPFAM" id="SSF103473">
    <property type="entry name" value="MFS general substrate transporter"/>
    <property type="match status" value="1"/>
</dbReference>
<evidence type="ECO:0000256" key="16">
    <source>
        <dbReference type="ARBA" id="ARBA00045709"/>
    </source>
</evidence>
<evidence type="ECO:0000256" key="2">
    <source>
        <dbReference type="ARBA" id="ARBA00044878"/>
    </source>
</evidence>
<protein>
    <recommendedName>
        <fullName evidence="14">Lysosomal dipeptide transporter MFSD1</fullName>
    </recommendedName>
    <alternativeName>
        <fullName evidence="15">Major facilitator superfamily domain-containing protein 1</fullName>
    </alternativeName>
</protein>
<evidence type="ECO:0000256" key="14">
    <source>
        <dbReference type="ARBA" id="ARBA00044985"/>
    </source>
</evidence>
<dbReference type="InterPro" id="IPR011701">
    <property type="entry name" value="MFS"/>
</dbReference>
<comment type="catalytic activity">
    <reaction evidence="4">
        <text>L-alpha-aminoacyl-L-histidine(out) = L-alpha-aminoacyl-L-histidine(in)</text>
        <dbReference type="Rhea" id="RHEA:79375"/>
        <dbReference type="ChEBI" id="CHEBI:229967"/>
    </reaction>
</comment>
<dbReference type="Gene3D" id="1.20.1250.20">
    <property type="entry name" value="MFS general substrate transporter like domains"/>
    <property type="match status" value="1"/>
</dbReference>
<evidence type="ECO:0000256" key="13">
    <source>
        <dbReference type="ARBA" id="ARBA00044924"/>
    </source>
</evidence>
<comment type="catalytic activity">
    <reaction evidence="2">
        <text>L-histidyl-glycine(out) = L-histidyl-glycine(in)</text>
        <dbReference type="Rhea" id="RHEA:79395"/>
        <dbReference type="ChEBI" id="CHEBI:229957"/>
    </reaction>
</comment>
<evidence type="ECO:0000256" key="15">
    <source>
        <dbReference type="ARBA" id="ARBA00045018"/>
    </source>
</evidence>
<feature type="transmembrane region" description="Helical" evidence="18">
    <location>
        <begin position="161"/>
        <end position="188"/>
    </location>
</feature>
<keyword evidence="18" id="KW-0812">Transmembrane</keyword>
<evidence type="ECO:0000256" key="11">
    <source>
        <dbReference type="ARBA" id="ARBA00044912"/>
    </source>
</evidence>
<comment type="catalytic activity">
    <reaction evidence="10">
        <text>L-arginyl-glycine(out) = L-arginyl-glycine(in)</text>
        <dbReference type="Rhea" id="RHEA:79391"/>
        <dbReference type="ChEBI" id="CHEBI:229955"/>
    </reaction>
</comment>
<comment type="catalytic activity">
    <reaction evidence="1">
        <text>L-lysyl-L-alanine(out) = L-lysyl-L-alanine(in)</text>
        <dbReference type="Rhea" id="RHEA:79399"/>
        <dbReference type="ChEBI" id="CHEBI:229954"/>
    </reaction>
</comment>
<comment type="catalytic activity">
    <reaction evidence="9">
        <text>L-lysyl-L-lysine(out) = L-lysyl-L-lysine(in)</text>
        <dbReference type="Rhea" id="RHEA:79403"/>
        <dbReference type="ChEBI" id="CHEBI:229956"/>
    </reaction>
</comment>
<feature type="transmembrane region" description="Helical" evidence="18">
    <location>
        <begin position="209"/>
        <end position="230"/>
    </location>
</feature>
<comment type="catalytic activity">
    <reaction evidence="11">
        <text>L-histidyl-L-alpha-amino acid(out) = L-histidyl-L-alpha-amino acid(in)</text>
        <dbReference type="Rhea" id="RHEA:79379"/>
        <dbReference type="ChEBI" id="CHEBI:229964"/>
    </reaction>
</comment>
<evidence type="ECO:0000256" key="8">
    <source>
        <dbReference type="ARBA" id="ARBA00044899"/>
    </source>
</evidence>
<comment type="catalytic activity">
    <reaction evidence="6">
        <text>L-alpha-aminoacyl-L-lysine(out) = L-alpha-aminoacyl-L-lysine(in)</text>
        <dbReference type="Rhea" id="RHEA:79383"/>
        <dbReference type="ChEBI" id="CHEBI:229966"/>
    </reaction>
</comment>
<comment type="catalytic activity">
    <reaction evidence="13">
        <text>L-lysyl-glycine(out) = L-lysyl-glycine(in)</text>
        <dbReference type="Rhea" id="RHEA:79407"/>
        <dbReference type="ChEBI" id="CHEBI:191202"/>
    </reaction>
</comment>
<evidence type="ECO:0000256" key="4">
    <source>
        <dbReference type="ARBA" id="ARBA00044884"/>
    </source>
</evidence>
<comment type="catalytic activity">
    <reaction evidence="12">
        <text>L-alanyl-L-lysine(out) = L-alanyl-L-lysine(in)</text>
        <dbReference type="Rhea" id="RHEA:79415"/>
        <dbReference type="ChEBI" id="CHEBI:192470"/>
    </reaction>
</comment>
<evidence type="ECO:0000256" key="7">
    <source>
        <dbReference type="ARBA" id="ARBA00044898"/>
    </source>
</evidence>
<organism evidence="19 20">
    <name type="scientific">Tegillarca granosa</name>
    <name type="common">Malaysian cockle</name>
    <name type="synonym">Anadara granosa</name>
    <dbReference type="NCBI Taxonomy" id="220873"/>
    <lineage>
        <taxon>Eukaryota</taxon>
        <taxon>Metazoa</taxon>
        <taxon>Spiralia</taxon>
        <taxon>Lophotrochozoa</taxon>
        <taxon>Mollusca</taxon>
        <taxon>Bivalvia</taxon>
        <taxon>Autobranchia</taxon>
        <taxon>Pteriomorphia</taxon>
        <taxon>Arcoida</taxon>
        <taxon>Arcoidea</taxon>
        <taxon>Arcidae</taxon>
        <taxon>Tegillarca</taxon>
    </lineage>
</organism>
<feature type="transmembrane region" description="Helical" evidence="18">
    <location>
        <begin position="250"/>
        <end position="271"/>
    </location>
</feature>
<sequence>MVHTFVLICQVFFKMNFKGYPIVPTTMAPVETRVWEITLHVLNVQVVWACLLMITIFFMLFMHGLGVFIFSFLCVLGSSTFAVGAMFKGTPYMLPIMLIGRLLFGSGNGSLTIVQNRITAYWFRNKELAMAFGITLAFSRLGSVLNFFLTQNFALTYGLQWTLWGGAMLCGLGFISAIVVGIMDVIGIRQLGDEENLKNESKKLKVSDIKHFSASYWMLALTIMFFYNGVFPFVADARVPISEKLTRWRYVMIFLLANTLACVTTTVFLNLNDKRKGGILNLSRRQKEDRVNKIVQEEKVVYEDSDEEQPLLRGERKHVIN</sequence>
<evidence type="ECO:0000256" key="10">
    <source>
        <dbReference type="ARBA" id="ARBA00044903"/>
    </source>
</evidence>
<comment type="catalytic activity">
    <reaction evidence="5">
        <text>L-lysyl-L-alpha-amino acid(out) = L-lysyl-L-alpha-amino acid(in)</text>
        <dbReference type="Rhea" id="RHEA:79387"/>
        <dbReference type="ChEBI" id="CHEBI:229965"/>
    </reaction>
</comment>
<dbReference type="EMBL" id="JARBDR010000813">
    <property type="protein sequence ID" value="KAJ8306439.1"/>
    <property type="molecule type" value="Genomic_DNA"/>
</dbReference>
<evidence type="ECO:0000313" key="20">
    <source>
        <dbReference type="Proteomes" id="UP001217089"/>
    </source>
</evidence>
<feature type="transmembrane region" description="Helical" evidence="18">
    <location>
        <begin position="67"/>
        <end position="87"/>
    </location>
</feature>
<evidence type="ECO:0000256" key="3">
    <source>
        <dbReference type="ARBA" id="ARBA00044881"/>
    </source>
</evidence>
<dbReference type="Proteomes" id="UP001217089">
    <property type="component" value="Unassembled WGS sequence"/>
</dbReference>
<evidence type="ECO:0000256" key="17">
    <source>
        <dbReference type="ARBA" id="ARBA00046376"/>
    </source>
</evidence>
<name>A0ABQ9EME9_TEGGR</name>
<evidence type="ECO:0000256" key="12">
    <source>
        <dbReference type="ARBA" id="ARBA00044919"/>
    </source>
</evidence>
<comment type="catalytic activity">
    <reaction evidence="3">
        <text>L-alpha-aminoacyl-L-arginine(out) = L-alpha-aminoacyl-L-arginine(in)</text>
        <dbReference type="Rhea" id="RHEA:79367"/>
        <dbReference type="ChEBI" id="CHEBI:229968"/>
    </reaction>
</comment>
<feature type="transmembrane region" description="Helical" evidence="18">
    <location>
        <begin position="37"/>
        <end position="60"/>
    </location>
</feature>
<keyword evidence="20" id="KW-1185">Reference proteome</keyword>
<comment type="caution">
    <text evidence="19">The sequence shown here is derived from an EMBL/GenBank/DDBJ whole genome shotgun (WGS) entry which is preliminary data.</text>
</comment>
<comment type="subunit">
    <text evidence="17">Homodimer. Interacts with lysosomal protein GLMP (via lumenal domain); the interaction starts while both proteins are still in the endoplasmic reticulum and is required for stabilization of MFSD1 in lysosomes but has no direct effect on its targeting to lysosomes or transporter activity.</text>
</comment>
<dbReference type="InterPro" id="IPR036259">
    <property type="entry name" value="MFS_trans_sf"/>
</dbReference>
<dbReference type="PANTHER" id="PTHR23512">
    <property type="entry name" value="MAJOR FACILITATOR SUPERFAMILY DOMAIN-CONTAINING PROTEIN 1"/>
    <property type="match status" value="1"/>
</dbReference>
<evidence type="ECO:0000256" key="5">
    <source>
        <dbReference type="ARBA" id="ARBA00044891"/>
    </source>
</evidence>
<dbReference type="PANTHER" id="PTHR23512:SF5">
    <property type="entry name" value="MAJOR FACILITATOR SUPERFAMILY DOMAIN-CONTAINING PROTEIN 1"/>
    <property type="match status" value="1"/>
</dbReference>
<dbReference type="Pfam" id="PF07690">
    <property type="entry name" value="MFS_1"/>
    <property type="match status" value="1"/>
</dbReference>
<evidence type="ECO:0000256" key="9">
    <source>
        <dbReference type="ARBA" id="ARBA00044900"/>
    </source>
</evidence>
<gene>
    <name evidence="19" type="ORF">KUTeg_016984</name>
</gene>
<reference evidence="19 20" key="1">
    <citation type="submission" date="2022-12" db="EMBL/GenBank/DDBJ databases">
        <title>Chromosome-level genome of Tegillarca granosa.</title>
        <authorList>
            <person name="Kim J."/>
        </authorList>
    </citation>
    <scope>NUCLEOTIDE SEQUENCE [LARGE SCALE GENOMIC DNA]</scope>
    <source>
        <strain evidence="19">Teg-2019</strain>
        <tissue evidence="19">Adductor muscle</tissue>
    </source>
</reference>